<reference evidence="1" key="1">
    <citation type="journal article" date="2007" name="J. Bacteriol.">
        <title>Comparative genome analysis of four magnetotactic bacteria reveals a complex set of group-specific genes implicated in magnetosome biomineralization and function.</title>
        <authorList>
            <person name="Richter M."/>
            <person name="Kube M."/>
            <person name="Bazylinski D.A."/>
            <person name="Lombardot T."/>
            <person name="Gloeckner F.O."/>
            <person name="Reinhardt R."/>
            <person name="Schueler D."/>
        </authorList>
    </citation>
    <scope>NUCLEOTIDE SEQUENCE</scope>
    <source>
        <strain evidence="1">MSR-1</strain>
    </source>
</reference>
<dbReference type="AlphaFoldDB" id="A4TYZ6"/>
<proteinExistence type="predicted"/>
<evidence type="ECO:0000313" key="1">
    <source>
        <dbReference type="EMBL" id="CAM75853.1"/>
    </source>
</evidence>
<accession>A4TYZ6</accession>
<sequence>MKMKQLRELLADFPDDADVSIDLNDNGSEFDIDTFNVLWSGGEDPSQANKVYLNEPEPENSRDFPLQVRLGIPDKFLDLCHSVNVTPEQVLHGFIADLCEIINWKANPRQDKLNSNGSDERWRAQEYFDRCDYAYMVKLERGEG</sequence>
<protein>
    <submittedName>
        <fullName evidence="1">Uncharacterized protein</fullName>
    </submittedName>
</protein>
<gene>
    <name evidence="1" type="ORF">MGR_1510</name>
</gene>
<name>A4TYZ6_9PROT</name>
<dbReference type="EMBL" id="CU459003">
    <property type="protein sequence ID" value="CAM75853.1"/>
    <property type="molecule type" value="Genomic_DNA"/>
</dbReference>
<organism evidence="1">
    <name type="scientific">Magnetospirillum gryphiswaldense</name>
    <dbReference type="NCBI Taxonomy" id="55518"/>
    <lineage>
        <taxon>Bacteria</taxon>
        <taxon>Pseudomonadati</taxon>
        <taxon>Pseudomonadota</taxon>
        <taxon>Alphaproteobacteria</taxon>
        <taxon>Rhodospirillales</taxon>
        <taxon>Rhodospirillaceae</taxon>
        <taxon>Magnetospirillum</taxon>
    </lineage>
</organism>